<proteinExistence type="inferred from homology"/>
<protein>
    <recommendedName>
        <fullName evidence="3">beta-N-acetylhexosaminidase</fullName>
        <ecNumber evidence="3">3.2.1.52</ecNumber>
    </recommendedName>
</protein>
<dbReference type="STRING" id="1050174.CEPID_11465"/>
<keyword evidence="5 8" id="KW-0326">Glycosidase</keyword>
<feature type="signal peptide" evidence="6">
    <location>
        <begin position="1"/>
        <end position="21"/>
    </location>
</feature>
<dbReference type="KEGG" id="cei:CEPID_11465"/>
<feature type="chain" id="PRO_5038806668" description="beta-N-acetylhexosaminidase" evidence="6">
    <location>
        <begin position="22"/>
        <end position="409"/>
    </location>
</feature>
<dbReference type="SUPFAM" id="SSF51445">
    <property type="entry name" value="(Trans)glycosidases"/>
    <property type="match status" value="1"/>
</dbReference>
<dbReference type="PATRIC" id="fig|1050174.4.peg.2314"/>
<evidence type="ECO:0000259" key="7">
    <source>
        <dbReference type="Pfam" id="PF00933"/>
    </source>
</evidence>
<keyword evidence="9" id="KW-1185">Reference proteome</keyword>
<dbReference type="InterPro" id="IPR017853">
    <property type="entry name" value="GH"/>
</dbReference>
<reference evidence="8 9" key="1">
    <citation type="submission" date="2015-05" db="EMBL/GenBank/DDBJ databases">
        <title>Complete genome sequence of Corynebacterium epidermidicanis DSM 45586, isolated from the skin of a dog suffering from pruritus.</title>
        <authorList>
            <person name="Ruckert C."/>
            <person name="Albersmeier A."/>
            <person name="Winkler A."/>
            <person name="Tauch A."/>
        </authorList>
    </citation>
    <scope>NUCLEOTIDE SEQUENCE [LARGE SCALE GENOMIC DNA]</scope>
    <source>
        <strain evidence="8 9">DSM 45586</strain>
    </source>
</reference>
<comment type="similarity">
    <text evidence="2">Belongs to the glycosyl hydrolase 3 family.</text>
</comment>
<evidence type="ECO:0000256" key="5">
    <source>
        <dbReference type="ARBA" id="ARBA00023295"/>
    </source>
</evidence>
<dbReference type="InterPro" id="IPR050226">
    <property type="entry name" value="NagZ_Beta-hexosaminidase"/>
</dbReference>
<evidence type="ECO:0000256" key="2">
    <source>
        <dbReference type="ARBA" id="ARBA00005336"/>
    </source>
</evidence>
<dbReference type="GO" id="GO:0004563">
    <property type="term" value="F:beta-N-acetylhexosaminidase activity"/>
    <property type="evidence" value="ECO:0007669"/>
    <property type="project" value="UniProtKB-EC"/>
</dbReference>
<keyword evidence="4 8" id="KW-0378">Hydrolase</keyword>
<evidence type="ECO:0000313" key="9">
    <source>
        <dbReference type="Proteomes" id="UP000035368"/>
    </source>
</evidence>
<feature type="domain" description="Glycoside hydrolase family 3 N-terminal" evidence="7">
    <location>
        <begin position="132"/>
        <end position="398"/>
    </location>
</feature>
<dbReference type="PROSITE" id="PS51257">
    <property type="entry name" value="PROKAR_LIPOPROTEIN"/>
    <property type="match status" value="1"/>
</dbReference>
<dbReference type="GO" id="GO:0005975">
    <property type="term" value="P:carbohydrate metabolic process"/>
    <property type="evidence" value="ECO:0007669"/>
    <property type="project" value="InterPro"/>
</dbReference>
<keyword evidence="6" id="KW-0732">Signal</keyword>
<gene>
    <name evidence="8" type="primary">nagA2</name>
    <name evidence="8" type="ORF">CEPID_11465</name>
</gene>
<dbReference type="GO" id="GO:0009254">
    <property type="term" value="P:peptidoglycan turnover"/>
    <property type="evidence" value="ECO:0007669"/>
    <property type="project" value="TreeGrafter"/>
</dbReference>
<name>A0A0G3GSK8_9CORY</name>
<accession>A0A0G3GSK8</accession>
<dbReference type="InterPro" id="IPR036962">
    <property type="entry name" value="Glyco_hydro_3_N_sf"/>
</dbReference>
<dbReference type="PANTHER" id="PTHR30480:SF13">
    <property type="entry name" value="BETA-HEXOSAMINIDASE"/>
    <property type="match status" value="1"/>
</dbReference>
<organism evidence="8 9">
    <name type="scientific">Corynebacterium epidermidicanis</name>
    <dbReference type="NCBI Taxonomy" id="1050174"/>
    <lineage>
        <taxon>Bacteria</taxon>
        <taxon>Bacillati</taxon>
        <taxon>Actinomycetota</taxon>
        <taxon>Actinomycetes</taxon>
        <taxon>Mycobacteriales</taxon>
        <taxon>Corynebacteriaceae</taxon>
        <taxon>Corynebacterium</taxon>
    </lineage>
</organism>
<dbReference type="EMBL" id="CP011541">
    <property type="protein sequence ID" value="AKK04121.1"/>
    <property type="molecule type" value="Genomic_DNA"/>
</dbReference>
<dbReference type="InterPro" id="IPR001764">
    <property type="entry name" value="Glyco_hydro_3_N"/>
</dbReference>
<evidence type="ECO:0000256" key="1">
    <source>
        <dbReference type="ARBA" id="ARBA00001231"/>
    </source>
</evidence>
<comment type="catalytic activity">
    <reaction evidence="1">
        <text>Hydrolysis of terminal non-reducing N-acetyl-D-hexosamine residues in N-acetyl-beta-D-hexosaminides.</text>
        <dbReference type="EC" id="3.2.1.52"/>
    </reaction>
</comment>
<dbReference type="Pfam" id="PF00933">
    <property type="entry name" value="Glyco_hydro_3"/>
    <property type="match status" value="1"/>
</dbReference>
<dbReference type="Gene3D" id="3.20.20.300">
    <property type="entry name" value="Glycoside hydrolase, family 3, N-terminal domain"/>
    <property type="match status" value="1"/>
</dbReference>
<evidence type="ECO:0000256" key="4">
    <source>
        <dbReference type="ARBA" id="ARBA00022801"/>
    </source>
</evidence>
<dbReference type="OrthoDB" id="9805821at2"/>
<dbReference type="AlphaFoldDB" id="A0A0G3GSK8"/>
<dbReference type="PANTHER" id="PTHR30480">
    <property type="entry name" value="BETA-HEXOSAMINIDASE-RELATED"/>
    <property type="match status" value="1"/>
</dbReference>
<dbReference type="Proteomes" id="UP000035368">
    <property type="component" value="Chromosome"/>
</dbReference>
<dbReference type="EC" id="3.2.1.52" evidence="3"/>
<sequence>MRKQVVTVLIALLPWATGVVGCGQPLPVNEDPTTIAEQLARNQADIEEELAQRAYAEARAASAQFFGVSEQQLTAGEALVPTDLRQRAASVLMVGVRNYDDALFALSQGAGGIFIGSWTDPGLLTTPGRDIAALRASVGRPFSVSIDAEGGRVQRQPALFGAVPAPREMASSHTSEQAEAMAFELGTRLRGAGVTVDFAPVLDLDGGRGAGAIGDRSFSADPAVAAEYGAAFARGLSRAGVRPVYKHFPGHGRARGDSHFQSVTGPNLTDVKAVDLAPYGPALATSDGAVMVGHVQVPGLGDASPSSINPAAYQLLRSGDYPGGTPYRGVIYTDDLSGMKAISARMSTPEAVVASLTAGADVALWISTAELGAAINAVERAVVAGSYSGQQLHNSALRAKLQLVVHEQQ</sequence>
<evidence type="ECO:0000256" key="3">
    <source>
        <dbReference type="ARBA" id="ARBA00012663"/>
    </source>
</evidence>
<evidence type="ECO:0000313" key="8">
    <source>
        <dbReference type="EMBL" id="AKK04121.1"/>
    </source>
</evidence>
<evidence type="ECO:0000256" key="6">
    <source>
        <dbReference type="SAM" id="SignalP"/>
    </source>
</evidence>
<dbReference type="RefSeq" id="WP_083984455.1">
    <property type="nucleotide sequence ID" value="NZ_CP011541.1"/>
</dbReference>